<keyword evidence="1" id="KW-1133">Transmembrane helix</keyword>
<dbReference type="GeneID" id="98120130"/>
<name>A0ABR4MBB1_9PEZI</name>
<dbReference type="RefSeq" id="XP_070856743.1">
    <property type="nucleotide sequence ID" value="XM_071005185.1"/>
</dbReference>
<feature type="transmembrane region" description="Helical" evidence="1">
    <location>
        <begin position="88"/>
        <end position="110"/>
    </location>
</feature>
<evidence type="ECO:0000256" key="1">
    <source>
        <dbReference type="SAM" id="Phobius"/>
    </source>
</evidence>
<keyword evidence="1" id="KW-0472">Membrane</keyword>
<protein>
    <submittedName>
        <fullName evidence="2">Uncharacterized protein</fullName>
    </submittedName>
</protein>
<evidence type="ECO:0000313" key="2">
    <source>
        <dbReference type="EMBL" id="KAL2885563.1"/>
    </source>
</evidence>
<accession>A0ABR4MBB1</accession>
<dbReference type="Proteomes" id="UP001610728">
    <property type="component" value="Unassembled WGS sequence"/>
</dbReference>
<evidence type="ECO:0000313" key="3">
    <source>
        <dbReference type="Proteomes" id="UP001610728"/>
    </source>
</evidence>
<proteinExistence type="predicted"/>
<dbReference type="EMBL" id="JABSNW010000007">
    <property type="protein sequence ID" value="KAL2885563.1"/>
    <property type="molecule type" value="Genomic_DNA"/>
</dbReference>
<organism evidence="2 3">
    <name type="scientific">Ceratocystis lukuohia</name>
    <dbReference type="NCBI Taxonomy" id="2019550"/>
    <lineage>
        <taxon>Eukaryota</taxon>
        <taxon>Fungi</taxon>
        <taxon>Dikarya</taxon>
        <taxon>Ascomycota</taxon>
        <taxon>Pezizomycotina</taxon>
        <taxon>Sordariomycetes</taxon>
        <taxon>Hypocreomycetidae</taxon>
        <taxon>Microascales</taxon>
        <taxon>Ceratocystidaceae</taxon>
        <taxon>Ceratocystis</taxon>
    </lineage>
</organism>
<keyword evidence="1" id="KW-0812">Transmembrane</keyword>
<sequence length="158" mass="17191">MFYVSSKAIQRCTKGLIVLSADGSSLSISFKLTLTSILHTILETYLHSFSKSCLSDFVSSFSQSPTLLFLPLHYHSNIPSHSASMQPWAITILLAFAGNAIAAATGGFVAPAKEDPKLSARVMVNGQDCWWKGVVCYCIKNGETVRADDDECPPLTRE</sequence>
<gene>
    <name evidence="2" type="ORF">HOO65_070025</name>
</gene>
<reference evidence="2 3" key="1">
    <citation type="submission" date="2020-05" db="EMBL/GenBank/DDBJ databases">
        <title>Ceratocystis lukuohia genome.</title>
        <authorList>
            <person name="Harrington T.C."/>
            <person name="Kim K."/>
            <person name="Mayers C.G."/>
        </authorList>
    </citation>
    <scope>NUCLEOTIDE SEQUENCE [LARGE SCALE GENOMIC DNA]</scope>
    <source>
        <strain evidence="2 3">C4212</strain>
    </source>
</reference>
<comment type="caution">
    <text evidence="2">The sequence shown here is derived from an EMBL/GenBank/DDBJ whole genome shotgun (WGS) entry which is preliminary data.</text>
</comment>
<keyword evidence="3" id="KW-1185">Reference proteome</keyword>